<dbReference type="STRING" id="1016849.A0A0D1YBW2"/>
<accession>A0A0D1YBW2</accession>
<feature type="region of interest" description="Disordered" evidence="1">
    <location>
        <begin position="1"/>
        <end position="523"/>
    </location>
</feature>
<feature type="compositionally biased region" description="Low complexity" evidence="1">
    <location>
        <begin position="27"/>
        <end position="40"/>
    </location>
</feature>
<feature type="compositionally biased region" description="Low complexity" evidence="1">
    <location>
        <begin position="319"/>
        <end position="341"/>
    </location>
</feature>
<feature type="compositionally biased region" description="Basic and acidic residues" evidence="1">
    <location>
        <begin position="75"/>
        <end position="90"/>
    </location>
</feature>
<dbReference type="HOGENOM" id="CLU_028198_0_0_1"/>
<proteinExistence type="predicted"/>
<evidence type="ECO:0000313" key="2">
    <source>
        <dbReference type="EMBL" id="KIV78334.1"/>
    </source>
</evidence>
<feature type="compositionally biased region" description="Basic and acidic residues" evidence="1">
    <location>
        <begin position="457"/>
        <end position="468"/>
    </location>
</feature>
<evidence type="ECO:0000256" key="1">
    <source>
        <dbReference type="SAM" id="MobiDB-lite"/>
    </source>
</evidence>
<evidence type="ECO:0000313" key="3">
    <source>
        <dbReference type="Proteomes" id="UP000053599"/>
    </source>
</evidence>
<reference evidence="2 3" key="1">
    <citation type="submission" date="2015-01" db="EMBL/GenBank/DDBJ databases">
        <title>The Genome Sequence of Exophiala sideris CBS121828.</title>
        <authorList>
            <consortium name="The Broad Institute Genomics Platform"/>
            <person name="Cuomo C."/>
            <person name="de Hoog S."/>
            <person name="Gorbushina A."/>
            <person name="Stielow B."/>
            <person name="Teixiera M."/>
            <person name="Abouelleil A."/>
            <person name="Chapman S.B."/>
            <person name="Priest M."/>
            <person name="Young S.K."/>
            <person name="Wortman J."/>
            <person name="Nusbaum C."/>
            <person name="Birren B."/>
        </authorList>
    </citation>
    <scope>NUCLEOTIDE SEQUENCE [LARGE SCALE GENOMIC DNA]</scope>
    <source>
        <strain evidence="2 3">CBS 121828</strain>
    </source>
</reference>
<feature type="compositionally biased region" description="Low complexity" evidence="1">
    <location>
        <begin position="224"/>
        <end position="241"/>
    </location>
</feature>
<sequence>MFMSANSGNSGVRNLRAMFENKASDQSTSPPSRGRSPNPSELSNSSRPVSKVRASFVAVEKPGENGGASILGLRRTSEVSRQRDENKENLMADSAPGEKVPGAVEAAPTESMSRSEKSNHTQNGTSETGLGDILKGSAFDDSTSKATPEAATSEQADMSDQIEPKSAEARAEAKDETSAAETIEKTQETNGQKPGPPPTTQLQTTKTAQPVKPAPTRQINTKASPRSPITSKSSPKTPTSPVAHIRGGPAKIKGVMESAKRAQEARAVAKQNAEKGNKAQPTALKTNTQSEQKQSSTAVKKEQAPASPKAVKSPKAVEPKSPAKPAKLPAAATAPTAASAARQETHKSPTEAEHRKPAAKRPSTVSTKPPRASTSSTTSMLSKKTSRTSLANGHDRPKSRVSTSKPDEGFLARMMRPTTSSAQKVHDKVQVNSPPRARAHSATKPKEALKTKAPPKMHLEPPKDAGEENKEDEDDHSVLPELAVTSPLQVVKEDPMASQTEREEAPPAPPEPVEAVDAGNTEA</sequence>
<dbReference type="Proteomes" id="UP000053599">
    <property type="component" value="Unassembled WGS sequence"/>
</dbReference>
<dbReference type="OrthoDB" id="3600083at2759"/>
<feature type="compositionally biased region" description="Basic and acidic residues" evidence="1">
    <location>
        <begin position="162"/>
        <end position="187"/>
    </location>
</feature>
<feature type="compositionally biased region" description="Polar residues" evidence="1">
    <location>
        <begin position="279"/>
        <end position="298"/>
    </location>
</feature>
<dbReference type="EMBL" id="KN846954">
    <property type="protein sequence ID" value="KIV78334.1"/>
    <property type="molecule type" value="Genomic_DNA"/>
</dbReference>
<feature type="compositionally biased region" description="Low complexity" evidence="1">
    <location>
        <begin position="373"/>
        <end position="390"/>
    </location>
</feature>
<feature type="compositionally biased region" description="Basic and acidic residues" evidence="1">
    <location>
        <begin position="491"/>
        <end position="505"/>
    </location>
</feature>
<protein>
    <submittedName>
        <fullName evidence="2">Uncharacterized protein</fullName>
    </submittedName>
</protein>
<feature type="compositionally biased region" description="Polar residues" evidence="1">
    <location>
        <begin position="1"/>
        <end position="12"/>
    </location>
</feature>
<organism evidence="2 3">
    <name type="scientific">Exophiala sideris</name>
    <dbReference type="NCBI Taxonomy" id="1016849"/>
    <lineage>
        <taxon>Eukaryota</taxon>
        <taxon>Fungi</taxon>
        <taxon>Dikarya</taxon>
        <taxon>Ascomycota</taxon>
        <taxon>Pezizomycotina</taxon>
        <taxon>Eurotiomycetes</taxon>
        <taxon>Chaetothyriomycetidae</taxon>
        <taxon>Chaetothyriales</taxon>
        <taxon>Herpotrichiellaceae</taxon>
        <taxon>Exophiala</taxon>
    </lineage>
</organism>
<feature type="compositionally biased region" description="Basic and acidic residues" evidence="1">
    <location>
        <begin position="343"/>
        <end position="356"/>
    </location>
</feature>
<name>A0A0D1YBW2_9EURO</name>
<feature type="compositionally biased region" description="Polar residues" evidence="1">
    <location>
        <begin position="140"/>
        <end position="158"/>
    </location>
</feature>
<dbReference type="AlphaFoldDB" id="A0A0D1YBW2"/>
<gene>
    <name evidence="2" type="ORF">PV11_10060</name>
</gene>
<feature type="compositionally biased region" description="Low complexity" evidence="1">
    <location>
        <begin position="200"/>
        <end position="210"/>
    </location>
</feature>